<name>A0ABV7HA86_9GAMM</name>
<dbReference type="RefSeq" id="WP_386718309.1">
    <property type="nucleotide sequence ID" value="NZ_JBHRSZ010000002.1"/>
</dbReference>
<accession>A0ABV7HA86</accession>
<comment type="caution">
    <text evidence="2">The sequence shown here is derived from an EMBL/GenBank/DDBJ whole genome shotgun (WGS) entry which is preliminary data.</text>
</comment>
<keyword evidence="3" id="KW-1185">Reference proteome</keyword>
<protein>
    <recommendedName>
        <fullName evidence="4">Pilus assembly protein</fullName>
    </recommendedName>
</protein>
<dbReference type="EMBL" id="JBHRSZ010000002">
    <property type="protein sequence ID" value="MFC3150814.1"/>
    <property type="molecule type" value="Genomic_DNA"/>
</dbReference>
<keyword evidence="1" id="KW-1133">Transmembrane helix</keyword>
<keyword evidence="1" id="KW-0812">Transmembrane</keyword>
<evidence type="ECO:0000313" key="2">
    <source>
        <dbReference type="EMBL" id="MFC3150814.1"/>
    </source>
</evidence>
<dbReference type="Proteomes" id="UP001595476">
    <property type="component" value="Unassembled WGS sequence"/>
</dbReference>
<sequence length="273" mass="31503">MLTLAGLRKYNRYQAALGHFGLSLIIFAILGYLVYFCWYPQPLFSIDAGWQGMRILAFVDFVLGPCITLVIFNPKKKELFKDLAIIALIQVSALSYGTYHVYQSRPAIVVYADNGFYTIALSELEHFPLSKELLDEVSYISPVYKLLDIPREKHLIEYAVETDDFVNYETLQDLRILSIQKETPFYLLEEYLMDYQANIATINKHSYDLSSVKSELPEADKKLLNKWIESNPNYKNYSYTSLIGRFGKTIVKVDKKTGVFLGYIPVDYHDGYL</sequence>
<reference evidence="3" key="1">
    <citation type="journal article" date="2019" name="Int. J. Syst. Evol. Microbiol.">
        <title>The Global Catalogue of Microorganisms (GCM) 10K type strain sequencing project: providing services to taxonomists for standard genome sequencing and annotation.</title>
        <authorList>
            <consortium name="The Broad Institute Genomics Platform"/>
            <consortium name="The Broad Institute Genome Sequencing Center for Infectious Disease"/>
            <person name="Wu L."/>
            <person name="Ma J."/>
        </authorList>
    </citation>
    <scope>NUCLEOTIDE SEQUENCE [LARGE SCALE GENOMIC DNA]</scope>
    <source>
        <strain evidence="3">KCTC 52438</strain>
    </source>
</reference>
<proteinExistence type="predicted"/>
<feature type="transmembrane region" description="Helical" evidence="1">
    <location>
        <begin position="53"/>
        <end position="72"/>
    </location>
</feature>
<evidence type="ECO:0000313" key="3">
    <source>
        <dbReference type="Proteomes" id="UP001595476"/>
    </source>
</evidence>
<keyword evidence="1" id="KW-0472">Membrane</keyword>
<gene>
    <name evidence="2" type="ORF">ACFOEK_07230</name>
</gene>
<organism evidence="2 3">
    <name type="scientific">Litoribrevibacter euphylliae</name>
    <dbReference type="NCBI Taxonomy" id="1834034"/>
    <lineage>
        <taxon>Bacteria</taxon>
        <taxon>Pseudomonadati</taxon>
        <taxon>Pseudomonadota</taxon>
        <taxon>Gammaproteobacteria</taxon>
        <taxon>Oceanospirillales</taxon>
        <taxon>Oceanospirillaceae</taxon>
        <taxon>Litoribrevibacter</taxon>
    </lineage>
</organism>
<evidence type="ECO:0008006" key="4">
    <source>
        <dbReference type="Google" id="ProtNLM"/>
    </source>
</evidence>
<evidence type="ECO:0000256" key="1">
    <source>
        <dbReference type="SAM" id="Phobius"/>
    </source>
</evidence>
<feature type="transmembrane region" description="Helical" evidence="1">
    <location>
        <begin position="20"/>
        <end position="41"/>
    </location>
</feature>